<dbReference type="RefSeq" id="XP_021861154.1">
    <property type="nucleotide sequence ID" value="XM_022005462.1"/>
</dbReference>
<dbReference type="RefSeq" id="XP_021861157.1">
    <property type="nucleotide sequence ID" value="XM_022005465.1"/>
</dbReference>
<feature type="compositionally biased region" description="Basic and acidic residues" evidence="8">
    <location>
        <begin position="121"/>
        <end position="137"/>
    </location>
</feature>
<evidence type="ECO:0000313" key="10">
    <source>
        <dbReference type="RefSeq" id="XP_021861154.1"/>
    </source>
</evidence>
<dbReference type="Proteomes" id="UP000813463">
    <property type="component" value="Chromosome 4"/>
</dbReference>
<evidence type="ECO:0000313" key="11">
    <source>
        <dbReference type="RefSeq" id="XP_021861155.1"/>
    </source>
</evidence>
<evidence type="ECO:0000256" key="5">
    <source>
        <dbReference type="ARBA" id="ARBA00023187"/>
    </source>
</evidence>
<feature type="region of interest" description="Disordered" evidence="8">
    <location>
        <begin position="40"/>
        <end position="92"/>
    </location>
</feature>
<dbReference type="Pfam" id="PF08231">
    <property type="entry name" value="SYF2"/>
    <property type="match status" value="1"/>
</dbReference>
<comment type="similarity">
    <text evidence="2 7">Belongs to the SYF2 family.</text>
</comment>
<dbReference type="GO" id="GO:0071014">
    <property type="term" value="C:post-mRNA release spliceosomal complex"/>
    <property type="evidence" value="ECO:0000318"/>
    <property type="project" value="GO_Central"/>
</dbReference>
<reference evidence="9" key="1">
    <citation type="journal article" date="2021" name="Nat. Commun.">
        <title>Genomic analyses provide insights into spinach domestication and the genetic basis of agronomic traits.</title>
        <authorList>
            <person name="Cai X."/>
            <person name="Sun X."/>
            <person name="Xu C."/>
            <person name="Sun H."/>
            <person name="Wang X."/>
            <person name="Ge C."/>
            <person name="Zhang Z."/>
            <person name="Wang Q."/>
            <person name="Fei Z."/>
            <person name="Jiao C."/>
            <person name="Wang Q."/>
        </authorList>
    </citation>
    <scope>NUCLEOTIDE SEQUENCE [LARGE SCALE GENOMIC DNA]</scope>
    <source>
        <strain evidence="9">cv. Varoflay</strain>
    </source>
</reference>
<gene>
    <name evidence="10 11 12" type="primary">LOC110800174</name>
</gene>
<dbReference type="InterPro" id="IPR013260">
    <property type="entry name" value="mRNA_splic_SYF2"/>
</dbReference>
<evidence type="ECO:0000256" key="8">
    <source>
        <dbReference type="SAM" id="MobiDB-lite"/>
    </source>
</evidence>
<evidence type="ECO:0000313" key="9">
    <source>
        <dbReference type="Proteomes" id="UP000813463"/>
    </source>
</evidence>
<feature type="region of interest" description="Disordered" evidence="8">
    <location>
        <begin position="249"/>
        <end position="273"/>
    </location>
</feature>
<evidence type="ECO:0000256" key="1">
    <source>
        <dbReference type="ARBA" id="ARBA00004123"/>
    </source>
</evidence>
<sequence>MDADRGVHPDCINASNPYHECVEYCFRKIAEAKARFAETNKEVTGVGKSQPKVDTAAPDEIKESYKEEVGLHKDEESADDHPEEATTEVDLSNLTGRQKKLFELRLKMNEARKANQTAMVAEKKRMEAPTESRGVSKEKWLEERKKKVGRLLEANGLDMTKAYMLDTQDAAELKYKKWEKDPAPFGWDVFNQKSLYNGYKKRTKNIEVNLEEYNKLKAEDPEFYREASSLQYGKDPKTSQDKIDRMVKELKDRDEKRSSFSRRRKFREEKDVDSINDRNEHFNKKIERAFGKYTLEIKNNLERGTALPD</sequence>
<feature type="region of interest" description="Disordered" evidence="8">
    <location>
        <begin position="117"/>
        <end position="137"/>
    </location>
</feature>
<feature type="compositionally biased region" description="Basic and acidic residues" evidence="8">
    <location>
        <begin position="249"/>
        <end position="258"/>
    </location>
</feature>
<dbReference type="GeneID" id="110800174"/>
<dbReference type="RefSeq" id="XP_021861155.1">
    <property type="nucleotide sequence ID" value="XM_022005463.1"/>
</dbReference>
<dbReference type="PANTHER" id="PTHR13264">
    <property type="entry name" value="GCIP-INTERACTING PROTEIN P29"/>
    <property type="match status" value="1"/>
</dbReference>
<comment type="subunit">
    <text evidence="7">May be part of a spliceosome complex.</text>
</comment>
<evidence type="ECO:0000313" key="12">
    <source>
        <dbReference type="RefSeq" id="XP_021861157.1"/>
    </source>
</evidence>
<organism evidence="9 10">
    <name type="scientific">Spinacia oleracea</name>
    <name type="common">Spinach</name>
    <dbReference type="NCBI Taxonomy" id="3562"/>
    <lineage>
        <taxon>Eukaryota</taxon>
        <taxon>Viridiplantae</taxon>
        <taxon>Streptophyta</taxon>
        <taxon>Embryophyta</taxon>
        <taxon>Tracheophyta</taxon>
        <taxon>Spermatophyta</taxon>
        <taxon>Magnoliopsida</taxon>
        <taxon>eudicotyledons</taxon>
        <taxon>Gunneridae</taxon>
        <taxon>Pentapetalae</taxon>
        <taxon>Caryophyllales</taxon>
        <taxon>Chenopodiaceae</taxon>
        <taxon>Chenopodioideae</taxon>
        <taxon>Anserineae</taxon>
        <taxon>Spinacia</taxon>
    </lineage>
</organism>
<dbReference type="GO" id="GO:0000974">
    <property type="term" value="C:Prp19 complex"/>
    <property type="evidence" value="ECO:0000318"/>
    <property type="project" value="GO_Central"/>
</dbReference>
<dbReference type="OrthoDB" id="199717at2759"/>
<comment type="subcellular location">
    <subcellularLocation>
        <location evidence="1 7">Nucleus</location>
    </subcellularLocation>
</comment>
<comment type="function">
    <text evidence="7">Involved in pre-mRNA splicing.</text>
</comment>
<proteinExistence type="inferred from homology"/>
<evidence type="ECO:0000256" key="3">
    <source>
        <dbReference type="ARBA" id="ARBA00022664"/>
    </source>
</evidence>
<dbReference type="GO" id="GO:0071013">
    <property type="term" value="C:catalytic step 2 spliceosome"/>
    <property type="evidence" value="ECO:0000318"/>
    <property type="project" value="GO_Central"/>
</dbReference>
<evidence type="ECO:0000256" key="2">
    <source>
        <dbReference type="ARBA" id="ARBA00010028"/>
    </source>
</evidence>
<keyword evidence="6 7" id="KW-0539">Nucleus</keyword>
<keyword evidence="4 7" id="KW-0747">Spliceosome</keyword>
<dbReference type="AlphaFoldDB" id="A0A9R0J745"/>
<dbReference type="GO" id="GO:0000398">
    <property type="term" value="P:mRNA splicing, via spliceosome"/>
    <property type="evidence" value="ECO:0007669"/>
    <property type="project" value="UniProtKB-UniRule"/>
</dbReference>
<keyword evidence="5 7" id="KW-0508">mRNA splicing</keyword>
<reference evidence="10 11" key="2">
    <citation type="submission" date="2025-04" db="UniProtKB">
        <authorList>
            <consortium name="RefSeq"/>
        </authorList>
    </citation>
    <scope>IDENTIFICATION</scope>
</reference>
<accession>A0A9R0J745</accession>
<evidence type="ECO:0000256" key="6">
    <source>
        <dbReference type="ARBA" id="ARBA00023242"/>
    </source>
</evidence>
<evidence type="ECO:0000256" key="4">
    <source>
        <dbReference type="ARBA" id="ARBA00022728"/>
    </source>
</evidence>
<keyword evidence="3 7" id="KW-0507">mRNA processing</keyword>
<name>A0A9R0J745_SPIOL</name>
<keyword evidence="9" id="KW-1185">Reference proteome</keyword>
<feature type="compositionally biased region" description="Basic and acidic residues" evidence="8">
    <location>
        <begin position="59"/>
        <end position="84"/>
    </location>
</feature>
<dbReference type="PANTHER" id="PTHR13264:SF5">
    <property type="entry name" value="PRE-MRNA-SPLICING FACTOR SYF2"/>
    <property type="match status" value="1"/>
</dbReference>
<protein>
    <recommendedName>
        <fullName evidence="7">Pre-mRNA-splicing factor SYF2</fullName>
    </recommendedName>
</protein>
<dbReference type="KEGG" id="soe:110800174"/>
<evidence type="ECO:0000256" key="7">
    <source>
        <dbReference type="RuleBase" id="RU367148"/>
    </source>
</evidence>